<dbReference type="RefSeq" id="WP_008787279.1">
    <property type="nucleotide sequence ID" value="NZ_AKCB01000001.1"/>
</dbReference>
<dbReference type="GO" id="GO:0016747">
    <property type="term" value="F:acyltransferase activity, transferring groups other than amino-acyl groups"/>
    <property type="evidence" value="ECO:0007669"/>
    <property type="project" value="InterPro"/>
</dbReference>
<dbReference type="GeneID" id="78229424"/>
<proteinExistence type="predicted"/>
<organism evidence="2 3">
    <name type="scientific">Coprobacillus cateniformis</name>
    <dbReference type="NCBI Taxonomy" id="100884"/>
    <lineage>
        <taxon>Bacteria</taxon>
        <taxon>Bacillati</taxon>
        <taxon>Bacillota</taxon>
        <taxon>Erysipelotrichia</taxon>
        <taxon>Erysipelotrichales</taxon>
        <taxon>Coprobacillaceae</taxon>
        <taxon>Coprobacillus</taxon>
    </lineage>
</organism>
<dbReference type="EMBL" id="ADKX01000001">
    <property type="protein sequence ID" value="EFW06614.1"/>
    <property type="molecule type" value="Genomic_DNA"/>
</dbReference>
<reference evidence="2 3" key="1">
    <citation type="submission" date="2010-12" db="EMBL/GenBank/DDBJ databases">
        <title>The Genome Sequence of Coprobacillus sp. strain 29_1.</title>
        <authorList>
            <consortium name="The Broad Institute Genome Sequencing Platform"/>
            <person name="Earl A."/>
            <person name="Ward D."/>
            <person name="Feldgarden M."/>
            <person name="Gevers D."/>
            <person name="Daigneault M."/>
            <person name="Sibley C.D."/>
            <person name="White A."/>
            <person name="Strauss J."/>
            <person name="Allen-Vercoe E."/>
            <person name="Young S.K."/>
            <person name="Zeng Q."/>
            <person name="Gargeya S."/>
            <person name="Fitzgerald M."/>
            <person name="Haas B."/>
            <person name="Abouelleil A."/>
            <person name="Alvarado L."/>
            <person name="Arachchi H.M."/>
            <person name="Berlin A."/>
            <person name="Brown A."/>
            <person name="Chapman S.B."/>
            <person name="Chen Z."/>
            <person name="Dunbar C."/>
            <person name="Freedman E."/>
            <person name="Gearin G."/>
            <person name="Gellesch M."/>
            <person name="Goldberg J."/>
            <person name="Griggs A."/>
            <person name="Gujja S."/>
            <person name="Heilman E."/>
            <person name="Heiman D."/>
            <person name="Howarth C."/>
            <person name="Larson L."/>
            <person name="Lui A."/>
            <person name="MacDonald P.J.P."/>
            <person name="Mehta T."/>
            <person name="Montmayeur A."/>
            <person name="Murphy C."/>
            <person name="Neiman D."/>
            <person name="Pearson M."/>
            <person name="Priest M."/>
            <person name="Roberts A."/>
            <person name="Saif S."/>
            <person name="Shea T."/>
            <person name="Shenoy N."/>
            <person name="Sisk P."/>
            <person name="Stolte C."/>
            <person name="Sykes S."/>
            <person name="White J."/>
            <person name="Yandava C."/>
            <person name="Nusbaum C."/>
            <person name="Birren B."/>
        </authorList>
    </citation>
    <scope>NUCLEOTIDE SEQUENCE [LARGE SCALE GENOMIC DNA]</scope>
    <source>
        <strain evidence="2 3">29_1</strain>
    </source>
</reference>
<dbReference type="PANTHER" id="PTHR43617:SF2">
    <property type="entry name" value="UPF0039 PROTEIN SLL0451"/>
    <property type="match status" value="1"/>
</dbReference>
<dbReference type="SUPFAM" id="SSF55729">
    <property type="entry name" value="Acyl-CoA N-acyltransferases (Nat)"/>
    <property type="match status" value="1"/>
</dbReference>
<dbReference type="Pfam" id="PF13527">
    <property type="entry name" value="Acetyltransf_9"/>
    <property type="match status" value="1"/>
</dbReference>
<dbReference type="InterPro" id="IPR016181">
    <property type="entry name" value="Acyl_CoA_acyltransferase"/>
</dbReference>
<evidence type="ECO:0000313" key="2">
    <source>
        <dbReference type="EMBL" id="EFW06614.1"/>
    </source>
</evidence>
<dbReference type="CDD" id="cd04301">
    <property type="entry name" value="NAT_SF"/>
    <property type="match status" value="1"/>
</dbReference>
<feature type="domain" description="N-acetyltransferase" evidence="1">
    <location>
        <begin position="1"/>
        <end position="155"/>
    </location>
</feature>
<dbReference type="PROSITE" id="PS51186">
    <property type="entry name" value="GNAT"/>
    <property type="match status" value="1"/>
</dbReference>
<evidence type="ECO:0000259" key="1">
    <source>
        <dbReference type="PROSITE" id="PS51186"/>
    </source>
</evidence>
<dbReference type="Gene3D" id="3.40.630.30">
    <property type="match status" value="1"/>
</dbReference>
<comment type="caution">
    <text evidence="2">The sequence shown here is derived from an EMBL/GenBank/DDBJ whole genome shotgun (WGS) entry which is preliminary data.</text>
</comment>
<dbReference type="HOGENOM" id="CLU_081840_1_2_9"/>
<sequence length="169" mass="19348">MKIREAKTSDYNEIYNLVKTAFLTAQVSDGSEQDFVYELRKREGYIPSLELVMEEQNELVGHVMLTKQVIHGIDGISHGLLVAPLCVKKEYRNQKVGSRLMEEAMKRALQLGYTSLFLVGNPEYYHRFGFRSTRSYGIENRSEIPDEFVMAVELVENVLTKCGGYVVLE</sequence>
<name>E7G5W3_9FIRM</name>
<gene>
    <name evidence="2" type="ORF">HMPREF9488_00151</name>
</gene>
<dbReference type="eggNOG" id="COG3153">
    <property type="taxonomic scope" value="Bacteria"/>
</dbReference>
<dbReference type="OrthoDB" id="9797178at2"/>
<evidence type="ECO:0000313" key="3">
    <source>
        <dbReference type="Proteomes" id="UP000003157"/>
    </source>
</evidence>
<dbReference type="InterPro" id="IPR050276">
    <property type="entry name" value="MshD_Acetyltransferase"/>
</dbReference>
<dbReference type="STRING" id="100884.GCA_000269565_01550"/>
<dbReference type="AlphaFoldDB" id="E7G5W3"/>
<dbReference type="PANTHER" id="PTHR43617">
    <property type="entry name" value="L-AMINO ACID N-ACETYLTRANSFERASE"/>
    <property type="match status" value="1"/>
</dbReference>
<keyword evidence="3" id="KW-1185">Reference proteome</keyword>
<accession>E7G5W3</accession>
<dbReference type="Proteomes" id="UP000003157">
    <property type="component" value="Unassembled WGS sequence"/>
</dbReference>
<dbReference type="InterPro" id="IPR000182">
    <property type="entry name" value="GNAT_dom"/>
</dbReference>
<protein>
    <recommendedName>
        <fullName evidence="1">N-acetyltransferase domain-containing protein</fullName>
    </recommendedName>
</protein>